<dbReference type="Gene3D" id="3.30.2230.10">
    <property type="entry name" value="DUSP-like"/>
    <property type="match status" value="1"/>
</dbReference>
<name>A0A183UDH3_TOXCA</name>
<evidence type="ECO:0000256" key="6">
    <source>
        <dbReference type="ARBA" id="ARBA00022807"/>
    </source>
</evidence>
<comment type="similarity">
    <text evidence="2 7">Belongs to the peptidase C19 family.</text>
</comment>
<dbReference type="PROSITE" id="PS00973">
    <property type="entry name" value="USP_2"/>
    <property type="match status" value="1"/>
</dbReference>
<dbReference type="Pfam" id="PF06337">
    <property type="entry name" value="DUSP"/>
    <property type="match status" value="1"/>
</dbReference>
<dbReference type="InterPro" id="IPR001394">
    <property type="entry name" value="Peptidase_C19_UCH"/>
</dbReference>
<proteinExistence type="inferred from homology"/>
<comment type="catalytic activity">
    <reaction evidence="1 7">
        <text>Thiol-dependent hydrolysis of ester, thioester, amide, peptide and isopeptide bonds formed by the C-terminal Gly of ubiquitin (a 76-residue protein attached to proteins as an intracellular targeting signal).</text>
        <dbReference type="EC" id="3.4.19.12"/>
    </reaction>
</comment>
<evidence type="ECO:0000256" key="4">
    <source>
        <dbReference type="ARBA" id="ARBA00022786"/>
    </source>
</evidence>
<protein>
    <recommendedName>
        <fullName evidence="7">Ubiquitin carboxyl-terminal hydrolase</fullName>
        <ecNumber evidence="7">3.4.19.12</ecNumber>
    </recommendedName>
</protein>
<feature type="domain" description="DUSP" evidence="9">
    <location>
        <begin position="34"/>
        <end position="138"/>
    </location>
</feature>
<dbReference type="PROSITE" id="PS51283">
    <property type="entry name" value="DUSP"/>
    <property type="match status" value="1"/>
</dbReference>
<feature type="domain" description="USP" evidence="8">
    <location>
        <begin position="392"/>
        <end position="868"/>
    </location>
</feature>
<dbReference type="InterPro" id="IPR038765">
    <property type="entry name" value="Papain-like_cys_pep_sf"/>
</dbReference>
<evidence type="ECO:0000313" key="11">
    <source>
        <dbReference type="Proteomes" id="UP000050794"/>
    </source>
</evidence>
<dbReference type="SUPFAM" id="SSF54001">
    <property type="entry name" value="Cysteine proteinases"/>
    <property type="match status" value="1"/>
</dbReference>
<reference evidence="10 11" key="2">
    <citation type="submission" date="2018-11" db="EMBL/GenBank/DDBJ databases">
        <authorList>
            <consortium name="Pathogen Informatics"/>
        </authorList>
    </citation>
    <scope>NUCLEOTIDE SEQUENCE [LARGE SCALE GENOMIC DNA]</scope>
</reference>
<dbReference type="Proteomes" id="UP000050794">
    <property type="component" value="Unassembled WGS sequence"/>
</dbReference>
<accession>A0A183UDH3</accession>
<keyword evidence="3 7" id="KW-0645">Protease</keyword>
<dbReference type="PROSITE" id="PS00972">
    <property type="entry name" value="USP_1"/>
    <property type="match status" value="1"/>
</dbReference>
<evidence type="ECO:0000256" key="3">
    <source>
        <dbReference type="ARBA" id="ARBA00022670"/>
    </source>
</evidence>
<evidence type="ECO:0000256" key="1">
    <source>
        <dbReference type="ARBA" id="ARBA00000707"/>
    </source>
</evidence>
<keyword evidence="6 7" id="KW-0788">Thiol protease</keyword>
<dbReference type="InterPro" id="IPR018200">
    <property type="entry name" value="USP_CS"/>
</dbReference>
<dbReference type="EC" id="3.4.19.12" evidence="7"/>
<dbReference type="PANTHER" id="PTHR21646">
    <property type="entry name" value="UBIQUITIN CARBOXYL-TERMINAL HYDROLASE"/>
    <property type="match status" value="1"/>
</dbReference>
<evidence type="ECO:0000256" key="7">
    <source>
        <dbReference type="RuleBase" id="RU366025"/>
    </source>
</evidence>
<dbReference type="SUPFAM" id="SSF143791">
    <property type="entry name" value="DUSP-like"/>
    <property type="match status" value="1"/>
</dbReference>
<evidence type="ECO:0000256" key="2">
    <source>
        <dbReference type="ARBA" id="ARBA00009085"/>
    </source>
</evidence>
<sequence length="870" mass="99453">MQLQIFELGMDGLHHPPLSISEANDILNLIERHPLILNEKWVFAQLINLARNITESTYVIGMDWWKTFISSIERGETTGVPPIDNASLCDRVSKQYVLKKNLIEKQDFILVPSAVFVVLRDMYGVVVEERDIIERNVSYSSSLLKSLRIEVYPATVRNKLFGRILAHVFHMQNTNARYHFAVFGKDLCEQRYRAVHRTLKDKRVGRAFARLGPQNKRQIDSVRKRALEVLDIDENSTVQCYLCEDGQYRRLNLTDLDTLLSQDDLVVVDVLGEDGVGLLGYLTNKSKTLFGKRDTEVDEKSVDERENDEHGHFCVRHTSVLHRRLFGQKKTDLRSDFITVMSLNGALISKVNKLVSATHPSMRYRSSTVLRNGLTTATNAHLVQKSYRPGVCGLENLGNTCFMNSALQCLSNVREITEYFRSGRYEQDINEENVLGMHGQLARAYADLIGQLWSGTSRSVAPRKLKAVIGQYVQQFSGYSQHDSQELLSFLLDGLHEDLNRVKKKAYVEAKDSDGRPDHVYKNFDERSDLVFEHDGIVLKVADEAWQMYKMGNDSIIVDYLHGQLKSTVVSVKFDPFCFLSVPLPPKEKLCKISVTLVPRSLNRKWVKILFGIISNKALVRVMDDDESLLDAHFPPMHQIFAYQVGVISITNEMATSQMNIVQVRNQLISTKDALTVPILMATSSTDSLNSDFIKESVLPRMKWNLQDKELVMRHSMRRAVAISECFDLFTRQELLSDDNLWYCPRCKEHQRATKKLDLWRLPPVLIVHLKRFHFTRWSREKIDLPVEFPLSGLDLTGRVVDTRCGKFVYDLIAVSNHAGGLGGGHYTAYARNGDDWYDFNDSTASAMGQPNDSIVSKEAYVLFYRRLTF</sequence>
<organism evidence="11 12">
    <name type="scientific">Toxocara canis</name>
    <name type="common">Canine roundworm</name>
    <dbReference type="NCBI Taxonomy" id="6265"/>
    <lineage>
        <taxon>Eukaryota</taxon>
        <taxon>Metazoa</taxon>
        <taxon>Ecdysozoa</taxon>
        <taxon>Nematoda</taxon>
        <taxon>Chromadorea</taxon>
        <taxon>Rhabditida</taxon>
        <taxon>Spirurina</taxon>
        <taxon>Ascaridomorpha</taxon>
        <taxon>Ascaridoidea</taxon>
        <taxon>Toxocaridae</taxon>
        <taxon>Toxocara</taxon>
    </lineage>
</organism>
<dbReference type="InterPro" id="IPR035927">
    <property type="entry name" value="DUSP-like_sf"/>
</dbReference>
<dbReference type="Pfam" id="PF00443">
    <property type="entry name" value="UCH"/>
    <property type="match status" value="1"/>
</dbReference>
<dbReference type="SMART" id="SM00695">
    <property type="entry name" value="DUSP"/>
    <property type="match status" value="1"/>
</dbReference>
<dbReference type="PROSITE" id="PS50235">
    <property type="entry name" value="USP_3"/>
    <property type="match status" value="1"/>
</dbReference>
<evidence type="ECO:0000256" key="5">
    <source>
        <dbReference type="ARBA" id="ARBA00022801"/>
    </source>
</evidence>
<dbReference type="GO" id="GO:0004843">
    <property type="term" value="F:cysteine-type deubiquitinase activity"/>
    <property type="evidence" value="ECO:0007669"/>
    <property type="project" value="UniProtKB-UniRule"/>
</dbReference>
<dbReference type="InterPro" id="IPR028889">
    <property type="entry name" value="USP"/>
</dbReference>
<evidence type="ECO:0000313" key="12">
    <source>
        <dbReference type="WBParaSite" id="TCNE_0000654301-mRNA-1"/>
    </source>
</evidence>
<dbReference type="EMBL" id="UYWY01019510">
    <property type="protein sequence ID" value="VDM37864.1"/>
    <property type="molecule type" value="Genomic_DNA"/>
</dbReference>
<keyword evidence="4 7" id="KW-0833">Ubl conjugation pathway</keyword>
<dbReference type="CDD" id="cd02674">
    <property type="entry name" value="Peptidase_C19R"/>
    <property type="match status" value="1"/>
</dbReference>
<dbReference type="WBParaSite" id="TCNE_0000654301-mRNA-1">
    <property type="protein sequence ID" value="TCNE_0000654301-mRNA-1"/>
    <property type="gene ID" value="TCNE_0000654301"/>
</dbReference>
<dbReference type="Gene3D" id="3.90.70.10">
    <property type="entry name" value="Cysteine proteinases"/>
    <property type="match status" value="1"/>
</dbReference>
<reference evidence="12" key="1">
    <citation type="submission" date="2016-06" db="UniProtKB">
        <authorList>
            <consortium name="WormBaseParasite"/>
        </authorList>
    </citation>
    <scope>IDENTIFICATION</scope>
</reference>
<gene>
    <name evidence="10" type="ORF">TCNE_LOCUS6543</name>
</gene>
<dbReference type="AlphaFoldDB" id="A0A183UDH3"/>
<dbReference type="GO" id="GO:0006508">
    <property type="term" value="P:proteolysis"/>
    <property type="evidence" value="ECO:0007669"/>
    <property type="project" value="UniProtKB-KW"/>
</dbReference>
<dbReference type="GO" id="GO:0016579">
    <property type="term" value="P:protein deubiquitination"/>
    <property type="evidence" value="ECO:0007669"/>
    <property type="project" value="InterPro"/>
</dbReference>
<dbReference type="InterPro" id="IPR050185">
    <property type="entry name" value="Ub_carboxyl-term_hydrolase"/>
</dbReference>
<keyword evidence="11" id="KW-1185">Reference proteome</keyword>
<dbReference type="InterPro" id="IPR006615">
    <property type="entry name" value="Pept_C19_DUSP"/>
</dbReference>
<dbReference type="PANTHER" id="PTHR21646:SF24">
    <property type="entry name" value="UBIQUITIN CARBOXYL-TERMINAL HYDROLASE"/>
    <property type="match status" value="1"/>
</dbReference>
<keyword evidence="5 7" id="KW-0378">Hydrolase</keyword>
<evidence type="ECO:0000313" key="10">
    <source>
        <dbReference type="EMBL" id="VDM37864.1"/>
    </source>
</evidence>
<evidence type="ECO:0000259" key="8">
    <source>
        <dbReference type="PROSITE" id="PS50235"/>
    </source>
</evidence>
<evidence type="ECO:0000259" key="9">
    <source>
        <dbReference type="PROSITE" id="PS51283"/>
    </source>
</evidence>